<dbReference type="AlphaFoldDB" id="A0A382IJ96"/>
<evidence type="ECO:0008006" key="2">
    <source>
        <dbReference type="Google" id="ProtNLM"/>
    </source>
</evidence>
<dbReference type="InterPro" id="IPR038765">
    <property type="entry name" value="Papain-like_cys_pep_sf"/>
</dbReference>
<reference evidence="1" key="1">
    <citation type="submission" date="2018-05" db="EMBL/GenBank/DDBJ databases">
        <authorList>
            <person name="Lanie J.A."/>
            <person name="Ng W.-L."/>
            <person name="Kazmierczak K.M."/>
            <person name="Andrzejewski T.M."/>
            <person name="Davidsen T.M."/>
            <person name="Wayne K.J."/>
            <person name="Tettelin H."/>
            <person name="Glass J.I."/>
            <person name="Rusch D."/>
            <person name="Podicherti R."/>
            <person name="Tsui H.-C.T."/>
            <person name="Winkler M.E."/>
        </authorList>
    </citation>
    <scope>NUCLEOTIDE SEQUENCE</scope>
</reference>
<dbReference type="Pfam" id="PF05708">
    <property type="entry name" value="Peptidase_C92"/>
    <property type="match status" value="1"/>
</dbReference>
<proteinExistence type="predicted"/>
<dbReference type="EMBL" id="UINC01067705">
    <property type="protein sequence ID" value="SVB99628.1"/>
    <property type="molecule type" value="Genomic_DNA"/>
</dbReference>
<protein>
    <recommendedName>
        <fullName evidence="2">Lipo-like protein</fullName>
    </recommendedName>
</protein>
<dbReference type="Gene3D" id="3.90.1720.10">
    <property type="entry name" value="endopeptidase domain like (from Nostoc punctiforme)"/>
    <property type="match status" value="1"/>
</dbReference>
<accession>A0A382IJ96</accession>
<dbReference type="SUPFAM" id="SSF54001">
    <property type="entry name" value="Cysteine proteinases"/>
    <property type="match status" value="1"/>
</dbReference>
<gene>
    <name evidence="1" type="ORF">METZ01_LOCUS252482</name>
</gene>
<sequence length="168" mass="18851">MNLISRFISSPLSRWLQHPRPTNDIPLSDFDRICHELKPGDVLLVEGRSRISNVIKVVTQSPWSHAALYIGRLHDIESEVDRATITRRSAFPPSTQLVVESQLGTGTLARALTDYADDHLRICRPVGLSTEDAQTISSHAITSLGLDYDVRQIFDLARFLVPWGVLPR</sequence>
<organism evidence="1">
    <name type="scientific">marine metagenome</name>
    <dbReference type="NCBI Taxonomy" id="408172"/>
    <lineage>
        <taxon>unclassified sequences</taxon>
        <taxon>metagenomes</taxon>
        <taxon>ecological metagenomes</taxon>
    </lineage>
</organism>
<feature type="non-terminal residue" evidence="1">
    <location>
        <position position="168"/>
    </location>
</feature>
<evidence type="ECO:0000313" key="1">
    <source>
        <dbReference type="EMBL" id="SVB99628.1"/>
    </source>
</evidence>
<dbReference type="InterPro" id="IPR024453">
    <property type="entry name" value="Peptidase_C92"/>
</dbReference>
<name>A0A382IJ96_9ZZZZ</name>